<evidence type="ECO:0000313" key="2">
    <source>
        <dbReference type="EMBL" id="MFD2262265.1"/>
    </source>
</evidence>
<evidence type="ECO:0000313" key="3">
    <source>
        <dbReference type="Proteomes" id="UP001597295"/>
    </source>
</evidence>
<reference evidence="3" key="1">
    <citation type="journal article" date="2019" name="Int. J. Syst. Evol. Microbiol.">
        <title>The Global Catalogue of Microorganisms (GCM) 10K type strain sequencing project: providing services to taxonomists for standard genome sequencing and annotation.</title>
        <authorList>
            <consortium name="The Broad Institute Genomics Platform"/>
            <consortium name="The Broad Institute Genome Sequencing Center for Infectious Disease"/>
            <person name="Wu L."/>
            <person name="Ma J."/>
        </authorList>
    </citation>
    <scope>NUCLEOTIDE SEQUENCE [LARGE SCALE GENOMIC DNA]</scope>
    <source>
        <strain evidence="3">CGMCC 1.19062</strain>
    </source>
</reference>
<keyword evidence="3" id="KW-1185">Reference proteome</keyword>
<evidence type="ECO:0008006" key="4">
    <source>
        <dbReference type="Google" id="ProtNLM"/>
    </source>
</evidence>
<dbReference type="RefSeq" id="WP_379875186.1">
    <property type="nucleotide sequence ID" value="NZ_JBHUIP010000003.1"/>
</dbReference>
<sequence length="127" mass="13267">MNRLRHKGLRTLGRLLAMLALVSGLLAPLAAAKADASAGERAALIALFGANVLCLPTDAGDDHAPGLAAHDCQLCCTARLIDGTPPSLVIRPIRFGFSLLAWERAAPPPVTVATRPPYSPRDPPSQA</sequence>
<accession>A0ABW5DNE6</accession>
<proteinExistence type="predicted"/>
<organism evidence="2 3">
    <name type="scientific">Lacibacterium aquatile</name>
    <dbReference type="NCBI Taxonomy" id="1168082"/>
    <lineage>
        <taxon>Bacteria</taxon>
        <taxon>Pseudomonadati</taxon>
        <taxon>Pseudomonadota</taxon>
        <taxon>Alphaproteobacteria</taxon>
        <taxon>Rhodospirillales</taxon>
        <taxon>Rhodospirillaceae</taxon>
    </lineage>
</organism>
<protein>
    <recommendedName>
        <fullName evidence="4">DUF2946 domain-containing protein</fullName>
    </recommendedName>
</protein>
<evidence type="ECO:0000256" key="1">
    <source>
        <dbReference type="SAM" id="SignalP"/>
    </source>
</evidence>
<feature type="chain" id="PRO_5045458522" description="DUF2946 domain-containing protein" evidence="1">
    <location>
        <begin position="33"/>
        <end position="127"/>
    </location>
</feature>
<feature type="signal peptide" evidence="1">
    <location>
        <begin position="1"/>
        <end position="32"/>
    </location>
</feature>
<dbReference type="EMBL" id="JBHUIP010000003">
    <property type="protein sequence ID" value="MFD2262265.1"/>
    <property type="molecule type" value="Genomic_DNA"/>
</dbReference>
<name>A0ABW5DNE6_9PROT</name>
<gene>
    <name evidence="2" type="ORF">ACFSM5_05150</name>
</gene>
<dbReference type="Proteomes" id="UP001597295">
    <property type="component" value="Unassembled WGS sequence"/>
</dbReference>
<comment type="caution">
    <text evidence="2">The sequence shown here is derived from an EMBL/GenBank/DDBJ whole genome shotgun (WGS) entry which is preliminary data.</text>
</comment>
<keyword evidence="1" id="KW-0732">Signal</keyword>